<dbReference type="EMBL" id="LAZR01004930">
    <property type="protein sequence ID" value="KKN04360.1"/>
    <property type="molecule type" value="Genomic_DNA"/>
</dbReference>
<name>A0A0F9MAF8_9ZZZZ</name>
<organism evidence="1">
    <name type="scientific">marine sediment metagenome</name>
    <dbReference type="NCBI Taxonomy" id="412755"/>
    <lineage>
        <taxon>unclassified sequences</taxon>
        <taxon>metagenomes</taxon>
        <taxon>ecological metagenomes</taxon>
    </lineage>
</organism>
<sequence>MMTKLKRFLCWLGWHSLLRFEPTFHDGCSQHARCRWCGYEGMIDSQGNLF</sequence>
<comment type="caution">
    <text evidence="1">The sequence shown here is derived from an EMBL/GenBank/DDBJ whole genome shotgun (WGS) entry which is preliminary data.</text>
</comment>
<reference evidence="1" key="1">
    <citation type="journal article" date="2015" name="Nature">
        <title>Complex archaea that bridge the gap between prokaryotes and eukaryotes.</title>
        <authorList>
            <person name="Spang A."/>
            <person name="Saw J.H."/>
            <person name="Jorgensen S.L."/>
            <person name="Zaremba-Niedzwiedzka K."/>
            <person name="Martijn J."/>
            <person name="Lind A.E."/>
            <person name="van Eijk R."/>
            <person name="Schleper C."/>
            <person name="Guy L."/>
            <person name="Ettema T.J."/>
        </authorList>
    </citation>
    <scope>NUCLEOTIDE SEQUENCE</scope>
</reference>
<evidence type="ECO:0000313" key="1">
    <source>
        <dbReference type="EMBL" id="KKN04360.1"/>
    </source>
</evidence>
<accession>A0A0F9MAF8</accession>
<proteinExistence type="predicted"/>
<gene>
    <name evidence="1" type="ORF">LCGC14_1098390</name>
</gene>
<dbReference type="AlphaFoldDB" id="A0A0F9MAF8"/>
<protein>
    <submittedName>
        <fullName evidence="1">Uncharacterized protein</fullName>
    </submittedName>
</protein>